<dbReference type="AlphaFoldDB" id="A0A934RUH9"/>
<keyword evidence="2" id="KW-1185">Reference proteome</keyword>
<name>A0A934RUH9_9BACT</name>
<sequence length="137" mass="14229">MSLYSQDFQSFRTIVFGAASFVGPSVAVELDADCEDFLSVGEKGLGEVKFSASCDRACGSGARDLEGERLVEVPSVLSGVNGETAIEFEGGEYLLDSVSGETEPLTLRSSSISNVGASSRMKGAVPVFGTLKGTSIT</sequence>
<gene>
    <name evidence="1" type="ORF">JIN87_07250</name>
</gene>
<evidence type="ECO:0000313" key="1">
    <source>
        <dbReference type="EMBL" id="MBK1876658.1"/>
    </source>
</evidence>
<dbReference type="RefSeq" id="WP_200354875.1">
    <property type="nucleotide sequence ID" value="NZ_JAENIL010000011.1"/>
</dbReference>
<dbReference type="Proteomes" id="UP000617628">
    <property type="component" value="Unassembled WGS sequence"/>
</dbReference>
<accession>A0A934RUH9</accession>
<protein>
    <submittedName>
        <fullName evidence="1">Uncharacterized protein</fullName>
    </submittedName>
</protein>
<organism evidence="1 2">
    <name type="scientific">Pelagicoccus mobilis</name>
    <dbReference type="NCBI Taxonomy" id="415221"/>
    <lineage>
        <taxon>Bacteria</taxon>
        <taxon>Pseudomonadati</taxon>
        <taxon>Verrucomicrobiota</taxon>
        <taxon>Opitutia</taxon>
        <taxon>Puniceicoccales</taxon>
        <taxon>Pelagicoccaceae</taxon>
        <taxon>Pelagicoccus</taxon>
    </lineage>
</organism>
<evidence type="ECO:0000313" key="2">
    <source>
        <dbReference type="Proteomes" id="UP000617628"/>
    </source>
</evidence>
<dbReference type="EMBL" id="JAENIL010000011">
    <property type="protein sequence ID" value="MBK1876658.1"/>
    <property type="molecule type" value="Genomic_DNA"/>
</dbReference>
<reference evidence="1" key="1">
    <citation type="submission" date="2021-01" db="EMBL/GenBank/DDBJ databases">
        <title>Modified the classification status of verrucomicrobia.</title>
        <authorList>
            <person name="Feng X."/>
        </authorList>
    </citation>
    <scope>NUCLEOTIDE SEQUENCE</scope>
    <source>
        <strain evidence="1">KCTC 13126</strain>
    </source>
</reference>
<proteinExistence type="predicted"/>
<comment type="caution">
    <text evidence="1">The sequence shown here is derived from an EMBL/GenBank/DDBJ whole genome shotgun (WGS) entry which is preliminary data.</text>
</comment>